<sequence length="248" mass="25280">MKFHIIAFAFLGLAAADVSHLKLGLSVDGGYGLSAASSSAAVVPGGDSSSYQPAEYTAEHLQTAEVIPGGDSSSYQPAEYTPALLATSVPAAIGADTYAPVPAAIGADTYAPEKFIPQEVQEVQEQEQEVVVPGGDSSSYQPAEYTPAYLKESVVAPAAAAAVSGGDSGFYQSAVSQTGYVQSQAKAVVAASAGSFYQNAQPLPIAAYVQAQAPVAIAANTITTPLLQTTYSTSGQETQYASNGGYVY</sequence>
<dbReference type="EMBL" id="CH954180">
    <property type="protein sequence ID" value="EDV47130.2"/>
    <property type="molecule type" value="Genomic_DNA"/>
</dbReference>
<evidence type="ECO:0000313" key="2">
    <source>
        <dbReference type="EMBL" id="EDV47130.2"/>
    </source>
</evidence>
<organism evidence="2 3">
    <name type="scientific">Drosophila erecta</name>
    <name type="common">Fruit fly</name>
    <dbReference type="NCBI Taxonomy" id="7220"/>
    <lineage>
        <taxon>Eukaryota</taxon>
        <taxon>Metazoa</taxon>
        <taxon>Ecdysozoa</taxon>
        <taxon>Arthropoda</taxon>
        <taxon>Hexapoda</taxon>
        <taxon>Insecta</taxon>
        <taxon>Pterygota</taxon>
        <taxon>Neoptera</taxon>
        <taxon>Endopterygota</taxon>
        <taxon>Diptera</taxon>
        <taxon>Brachycera</taxon>
        <taxon>Muscomorpha</taxon>
        <taxon>Ephydroidea</taxon>
        <taxon>Drosophilidae</taxon>
        <taxon>Drosophila</taxon>
        <taxon>Sophophora</taxon>
    </lineage>
</organism>
<dbReference type="OrthoDB" id="7867622at2759"/>
<reference evidence="2 3" key="2">
    <citation type="journal article" date="2008" name="Bioinformatics">
        <title>Assembly reconciliation.</title>
        <authorList>
            <person name="Zimin A.V."/>
            <person name="Smith D.R."/>
            <person name="Sutton G."/>
            <person name="Yorke J.A."/>
        </authorList>
    </citation>
    <scope>NUCLEOTIDE SEQUENCE [LARGE SCALE GENOMIC DNA]</scope>
    <source>
        <strain evidence="2 3">TSC#14021-0224.01</strain>
    </source>
</reference>
<gene>
    <name evidence="2" type="primary">Dere\GG17823</name>
    <name evidence="2" type="synonym">dere_GLEANR_2718</name>
    <name evidence="2" type="synonym">GG17823</name>
    <name evidence="2" type="ORF">Dere_GG17823</name>
</gene>
<proteinExistence type="predicted"/>
<dbReference type="Proteomes" id="UP000008711">
    <property type="component" value="Unassembled WGS sequence"/>
</dbReference>
<accession>B3NVW5</accession>
<feature type="signal peptide" evidence="1">
    <location>
        <begin position="1"/>
        <end position="16"/>
    </location>
</feature>
<evidence type="ECO:0000256" key="1">
    <source>
        <dbReference type="SAM" id="SignalP"/>
    </source>
</evidence>
<dbReference type="eggNOG" id="ENOG502SRVR">
    <property type="taxonomic scope" value="Eukaryota"/>
</dbReference>
<feature type="chain" id="PRO_5006455536" description="DUF4794 domain-containing protein" evidence="1">
    <location>
        <begin position="17"/>
        <end position="248"/>
    </location>
</feature>
<evidence type="ECO:0000313" key="3">
    <source>
        <dbReference type="Proteomes" id="UP000008711"/>
    </source>
</evidence>
<keyword evidence="1" id="KW-0732">Signal</keyword>
<evidence type="ECO:0008006" key="4">
    <source>
        <dbReference type="Google" id="ProtNLM"/>
    </source>
</evidence>
<keyword evidence="3" id="KW-1185">Reference proteome</keyword>
<name>B3NVW5_DROER</name>
<dbReference type="HOGENOM" id="CLU_025756_0_0_1"/>
<protein>
    <recommendedName>
        <fullName evidence="4">DUF4794 domain-containing protein</fullName>
    </recommendedName>
</protein>
<dbReference type="AlphaFoldDB" id="B3NVW5"/>
<reference evidence="2 3" key="1">
    <citation type="journal article" date="2007" name="Nature">
        <title>Evolution of genes and genomes on the Drosophila phylogeny.</title>
        <authorList>
            <consortium name="Drosophila 12 Genomes Consortium"/>
            <person name="Clark A.G."/>
            <person name="Eisen M.B."/>
            <person name="Smith D.R."/>
            <person name="Bergman C.M."/>
            <person name="Oliver B."/>
            <person name="Markow T.A."/>
            <person name="Kaufman T.C."/>
            <person name="Kellis M."/>
            <person name="Gelbart W."/>
            <person name="Iyer V.N."/>
            <person name="Pollard D.A."/>
            <person name="Sackton T.B."/>
            <person name="Larracuente A.M."/>
            <person name="Singh N.D."/>
            <person name="Abad J.P."/>
            <person name="Abt D.N."/>
            <person name="Adryan B."/>
            <person name="Aguade M."/>
            <person name="Akashi H."/>
            <person name="Anderson W.W."/>
            <person name="Aquadro C.F."/>
            <person name="Ardell D.H."/>
            <person name="Arguello R."/>
            <person name="Artieri C.G."/>
            <person name="Barbash D.A."/>
            <person name="Barker D."/>
            <person name="Barsanti P."/>
            <person name="Batterham P."/>
            <person name="Batzoglou S."/>
            <person name="Begun D."/>
            <person name="Bhutkar A."/>
            <person name="Blanco E."/>
            <person name="Bosak S.A."/>
            <person name="Bradley R.K."/>
            <person name="Brand A.D."/>
            <person name="Brent M.R."/>
            <person name="Brooks A.N."/>
            <person name="Brown R.H."/>
            <person name="Butlin R.K."/>
            <person name="Caggese C."/>
            <person name="Calvi B.R."/>
            <person name="Bernardo de Carvalho A."/>
            <person name="Caspi A."/>
            <person name="Castrezana S."/>
            <person name="Celniker S.E."/>
            <person name="Chang J.L."/>
            <person name="Chapple C."/>
            <person name="Chatterji S."/>
            <person name="Chinwalla A."/>
            <person name="Civetta A."/>
            <person name="Clifton S.W."/>
            <person name="Comeron J.M."/>
            <person name="Costello J.C."/>
            <person name="Coyne J.A."/>
            <person name="Daub J."/>
            <person name="David R.G."/>
            <person name="Delcher A.L."/>
            <person name="Delehaunty K."/>
            <person name="Do C.B."/>
            <person name="Ebling H."/>
            <person name="Edwards K."/>
            <person name="Eickbush T."/>
            <person name="Evans J.D."/>
            <person name="Filipski A."/>
            <person name="Findeiss S."/>
            <person name="Freyhult E."/>
            <person name="Fulton L."/>
            <person name="Fulton R."/>
            <person name="Garcia A.C."/>
            <person name="Gardiner A."/>
            <person name="Garfield D.A."/>
            <person name="Garvin B.E."/>
            <person name="Gibson G."/>
            <person name="Gilbert D."/>
            <person name="Gnerre S."/>
            <person name="Godfrey J."/>
            <person name="Good R."/>
            <person name="Gotea V."/>
            <person name="Gravely B."/>
            <person name="Greenberg A.J."/>
            <person name="Griffiths-Jones S."/>
            <person name="Gross S."/>
            <person name="Guigo R."/>
            <person name="Gustafson E.A."/>
            <person name="Haerty W."/>
            <person name="Hahn M.W."/>
            <person name="Halligan D.L."/>
            <person name="Halpern A.L."/>
            <person name="Halter G.M."/>
            <person name="Han M.V."/>
            <person name="Heger A."/>
            <person name="Hillier L."/>
            <person name="Hinrichs A.S."/>
            <person name="Holmes I."/>
            <person name="Hoskins R.A."/>
            <person name="Hubisz M.J."/>
            <person name="Hultmark D."/>
            <person name="Huntley M.A."/>
            <person name="Jaffe D.B."/>
            <person name="Jagadeeshan S."/>
            <person name="Jeck W.R."/>
            <person name="Johnson J."/>
            <person name="Jones C.D."/>
            <person name="Jordan W.C."/>
            <person name="Karpen G.H."/>
            <person name="Kataoka E."/>
            <person name="Keightley P.D."/>
            <person name="Kheradpour P."/>
            <person name="Kirkness E.F."/>
            <person name="Koerich L.B."/>
            <person name="Kristiansen K."/>
            <person name="Kudrna D."/>
            <person name="Kulathinal R.J."/>
            <person name="Kumar S."/>
            <person name="Kwok R."/>
            <person name="Lander E."/>
            <person name="Langley C.H."/>
            <person name="Lapoint R."/>
            <person name="Lazzaro B.P."/>
            <person name="Lee S.J."/>
            <person name="Levesque L."/>
            <person name="Li R."/>
            <person name="Lin C.F."/>
            <person name="Lin M.F."/>
            <person name="Lindblad-Toh K."/>
            <person name="Llopart A."/>
            <person name="Long M."/>
            <person name="Low L."/>
            <person name="Lozovsky E."/>
            <person name="Lu J."/>
            <person name="Luo M."/>
            <person name="Machado C.A."/>
            <person name="Makalowski W."/>
            <person name="Marzo M."/>
            <person name="Matsuda M."/>
            <person name="Matzkin L."/>
            <person name="McAllister B."/>
            <person name="McBride C.S."/>
            <person name="McKernan B."/>
            <person name="McKernan K."/>
            <person name="Mendez-Lago M."/>
            <person name="Minx P."/>
            <person name="Mollenhauer M.U."/>
            <person name="Montooth K."/>
            <person name="Mount S.M."/>
            <person name="Mu X."/>
            <person name="Myers E."/>
            <person name="Negre B."/>
            <person name="Newfeld S."/>
            <person name="Nielsen R."/>
            <person name="Noor M.A."/>
            <person name="O'Grady P."/>
            <person name="Pachter L."/>
            <person name="Papaceit M."/>
            <person name="Parisi M.J."/>
            <person name="Parisi M."/>
            <person name="Parts L."/>
            <person name="Pedersen J.S."/>
            <person name="Pesole G."/>
            <person name="Phillippy A.M."/>
            <person name="Ponting C.P."/>
            <person name="Pop M."/>
            <person name="Porcelli D."/>
            <person name="Powell J.R."/>
            <person name="Prohaska S."/>
            <person name="Pruitt K."/>
            <person name="Puig M."/>
            <person name="Quesneville H."/>
            <person name="Ram K.R."/>
            <person name="Rand D."/>
            <person name="Rasmussen M.D."/>
            <person name="Reed L.K."/>
            <person name="Reenan R."/>
            <person name="Reily A."/>
            <person name="Remington K.A."/>
            <person name="Rieger T.T."/>
            <person name="Ritchie M.G."/>
            <person name="Robin C."/>
            <person name="Rogers Y.H."/>
            <person name="Rohde C."/>
            <person name="Rozas J."/>
            <person name="Rubenfield M.J."/>
            <person name="Ruiz A."/>
            <person name="Russo S."/>
            <person name="Salzberg S.L."/>
            <person name="Sanchez-Gracia A."/>
            <person name="Saranga D.J."/>
            <person name="Sato H."/>
            <person name="Schaeffer S.W."/>
            <person name="Schatz M.C."/>
            <person name="Schlenke T."/>
            <person name="Schwartz R."/>
            <person name="Segarra C."/>
            <person name="Singh R.S."/>
            <person name="Sirot L."/>
            <person name="Sirota M."/>
            <person name="Sisneros N.B."/>
            <person name="Smith C.D."/>
            <person name="Smith T.F."/>
            <person name="Spieth J."/>
            <person name="Stage D.E."/>
            <person name="Stark A."/>
            <person name="Stephan W."/>
            <person name="Strausberg R.L."/>
            <person name="Strempel S."/>
            <person name="Sturgill D."/>
            <person name="Sutton G."/>
            <person name="Sutton G.G."/>
            <person name="Tao W."/>
            <person name="Teichmann S."/>
            <person name="Tobari Y.N."/>
            <person name="Tomimura Y."/>
            <person name="Tsolas J.M."/>
            <person name="Valente V.L."/>
            <person name="Venter E."/>
            <person name="Venter J.C."/>
            <person name="Vicario S."/>
            <person name="Vieira F.G."/>
            <person name="Vilella A.J."/>
            <person name="Villasante A."/>
            <person name="Walenz B."/>
            <person name="Wang J."/>
            <person name="Wasserman M."/>
            <person name="Watts T."/>
            <person name="Wilson D."/>
            <person name="Wilson R.K."/>
            <person name="Wing R.A."/>
            <person name="Wolfner M.F."/>
            <person name="Wong A."/>
            <person name="Wong G.K."/>
            <person name="Wu C.I."/>
            <person name="Wu G."/>
            <person name="Yamamoto D."/>
            <person name="Yang H.P."/>
            <person name="Yang S.P."/>
            <person name="Yorke J.A."/>
            <person name="Yoshida K."/>
            <person name="Zdobnov E."/>
            <person name="Zhang P."/>
            <person name="Zhang Y."/>
            <person name="Zimin A.V."/>
            <person name="Baldwin J."/>
            <person name="Abdouelleil A."/>
            <person name="Abdulkadir J."/>
            <person name="Abebe A."/>
            <person name="Abera B."/>
            <person name="Abreu J."/>
            <person name="Acer S.C."/>
            <person name="Aftuck L."/>
            <person name="Alexander A."/>
            <person name="An P."/>
            <person name="Anderson E."/>
            <person name="Anderson S."/>
            <person name="Arachi H."/>
            <person name="Azer M."/>
            <person name="Bachantsang P."/>
            <person name="Barry A."/>
            <person name="Bayul T."/>
            <person name="Berlin A."/>
            <person name="Bessette D."/>
            <person name="Bloom T."/>
            <person name="Blye J."/>
            <person name="Boguslavskiy L."/>
            <person name="Bonnet C."/>
            <person name="Boukhgalter B."/>
            <person name="Bourzgui I."/>
            <person name="Brown A."/>
            <person name="Cahill P."/>
            <person name="Channer S."/>
            <person name="Cheshatsang Y."/>
            <person name="Chuda L."/>
            <person name="Citroen M."/>
            <person name="Collymore A."/>
            <person name="Cooke P."/>
            <person name="Costello M."/>
            <person name="D'Aco K."/>
            <person name="Daza R."/>
            <person name="De Haan G."/>
            <person name="DeGray S."/>
            <person name="DeMaso C."/>
            <person name="Dhargay N."/>
            <person name="Dooley K."/>
            <person name="Dooley E."/>
            <person name="Doricent M."/>
            <person name="Dorje P."/>
            <person name="Dorjee K."/>
            <person name="Dupes A."/>
            <person name="Elong R."/>
            <person name="Falk J."/>
            <person name="Farina A."/>
            <person name="Faro S."/>
            <person name="Ferguson D."/>
            <person name="Fisher S."/>
            <person name="Foley C.D."/>
            <person name="Franke A."/>
            <person name="Friedrich D."/>
            <person name="Gadbois L."/>
            <person name="Gearin G."/>
            <person name="Gearin C.R."/>
            <person name="Giannoukos G."/>
            <person name="Goode T."/>
            <person name="Graham J."/>
            <person name="Grandbois E."/>
            <person name="Grewal S."/>
            <person name="Gyaltsen K."/>
            <person name="Hafez N."/>
            <person name="Hagos B."/>
            <person name="Hall J."/>
            <person name="Henson C."/>
            <person name="Hollinger A."/>
            <person name="Honan T."/>
            <person name="Huard M.D."/>
            <person name="Hughes L."/>
            <person name="Hurhula B."/>
            <person name="Husby M.E."/>
            <person name="Kamat A."/>
            <person name="Kanga B."/>
            <person name="Kashin S."/>
            <person name="Khazanovich D."/>
            <person name="Kisner P."/>
            <person name="Lance K."/>
            <person name="Lara M."/>
            <person name="Lee W."/>
            <person name="Lennon N."/>
            <person name="Letendre F."/>
            <person name="LeVine R."/>
            <person name="Lipovsky A."/>
            <person name="Liu X."/>
            <person name="Liu J."/>
            <person name="Liu S."/>
            <person name="Lokyitsang T."/>
            <person name="Lokyitsang Y."/>
            <person name="Lubonja R."/>
            <person name="Lui A."/>
            <person name="MacDonald P."/>
            <person name="Magnisalis V."/>
            <person name="Maru K."/>
            <person name="Matthews C."/>
            <person name="McCusker W."/>
            <person name="McDonough S."/>
            <person name="Mehta T."/>
            <person name="Meldrim J."/>
            <person name="Meneus L."/>
            <person name="Mihai O."/>
            <person name="Mihalev A."/>
            <person name="Mihova T."/>
            <person name="Mittelman R."/>
            <person name="Mlenga V."/>
            <person name="Montmayeur A."/>
            <person name="Mulrain L."/>
            <person name="Navidi A."/>
            <person name="Naylor J."/>
            <person name="Negash T."/>
            <person name="Nguyen T."/>
            <person name="Nguyen N."/>
            <person name="Nicol R."/>
            <person name="Norbu C."/>
            <person name="Norbu N."/>
            <person name="Novod N."/>
            <person name="O'Neill B."/>
            <person name="Osman S."/>
            <person name="Markiewicz E."/>
            <person name="Oyono O.L."/>
            <person name="Patti C."/>
            <person name="Phunkhang P."/>
            <person name="Pierre F."/>
            <person name="Priest M."/>
            <person name="Raghuraman S."/>
            <person name="Rege F."/>
            <person name="Reyes R."/>
            <person name="Rise C."/>
            <person name="Rogov P."/>
            <person name="Ross K."/>
            <person name="Ryan E."/>
            <person name="Settipalli S."/>
            <person name="Shea T."/>
            <person name="Sherpa N."/>
            <person name="Shi L."/>
            <person name="Shih D."/>
            <person name="Sparrow T."/>
            <person name="Spaulding J."/>
            <person name="Stalker J."/>
            <person name="Stange-Thomann N."/>
            <person name="Stavropoulos S."/>
            <person name="Stone C."/>
            <person name="Strader C."/>
            <person name="Tesfaye S."/>
            <person name="Thomson T."/>
            <person name="Thoulutsang Y."/>
            <person name="Thoulutsang D."/>
            <person name="Topham K."/>
            <person name="Topping I."/>
            <person name="Tsamla T."/>
            <person name="Vassiliev H."/>
            <person name="Vo A."/>
            <person name="Wangchuk T."/>
            <person name="Wangdi T."/>
            <person name="Weiand M."/>
            <person name="Wilkinson J."/>
            <person name="Wilson A."/>
            <person name="Yadav S."/>
            <person name="Young G."/>
            <person name="Yu Q."/>
            <person name="Zembek L."/>
            <person name="Zhong D."/>
            <person name="Zimmer A."/>
            <person name="Zwirko Z."/>
            <person name="Jaffe D.B."/>
            <person name="Alvarez P."/>
            <person name="Brockman W."/>
            <person name="Butler J."/>
            <person name="Chin C."/>
            <person name="Gnerre S."/>
            <person name="Grabherr M."/>
            <person name="Kleber M."/>
            <person name="Mauceli E."/>
            <person name="MacCallum I."/>
        </authorList>
    </citation>
    <scope>NUCLEOTIDE SEQUENCE [LARGE SCALE GENOMIC DNA]</scope>
    <source>
        <strain evidence="2 3">TSC#14021-0224.01</strain>
    </source>
</reference>